<evidence type="ECO:0000313" key="6">
    <source>
        <dbReference type="EMBL" id="GCE03719.1"/>
    </source>
</evidence>
<evidence type="ECO:0000259" key="5">
    <source>
        <dbReference type="PROSITE" id="PS50975"/>
    </source>
</evidence>
<dbReference type="PROSITE" id="PS50975">
    <property type="entry name" value="ATP_GRASP"/>
    <property type="match status" value="1"/>
</dbReference>
<comment type="caution">
    <text evidence="6">The sequence shown here is derived from an EMBL/GenBank/DDBJ whole genome shotgun (WGS) entry which is preliminary data.</text>
</comment>
<proteinExistence type="predicted"/>
<dbReference type="Gene3D" id="3.40.50.20">
    <property type="match status" value="1"/>
</dbReference>
<dbReference type="PROSITE" id="PS00867">
    <property type="entry name" value="CPSASE_2"/>
    <property type="match status" value="1"/>
</dbReference>
<evidence type="ECO:0000256" key="4">
    <source>
        <dbReference type="PROSITE-ProRule" id="PRU00409"/>
    </source>
</evidence>
<sequence>MYDAVVLDAALRQSLVSIRSLGKQGLKVAALEAENRVPAFASRWCRQGIVCPSVAGTDDYLAFLEQWLEHSGARVVIASSDSTVALLRQHRERLEKQVKIALARDPALRIAINKEATLEVARQLGLAIPRGVTINAPDEVSAALKEIGLPAVLKPVESWLWDEQQGGGVRFASRLVTTEDEAQRAAEELTYLGGTILLQQFLTGRREAISIMYANREVHAIFAQWARRTEPQLGGTSVLRQSIAVPSDIGAQSERLIREIDLEGYAEVEFRRDQAGIPYLMEINPRLSASVEIAVRSGVDFPHLLYQWANGGKIDTVRSYRVGKWMRYLKGDIMTTIEALQKRGRPGITPPLQAVRDFTFSFFQPMYYDYIDWNDLTPAIKASTEFTFEWVGGAIAKRLSRIKRSSS</sequence>
<keyword evidence="7" id="KW-1185">Reference proteome</keyword>
<gene>
    <name evidence="6" type="ORF">KDAU_10480</name>
</gene>
<protein>
    <recommendedName>
        <fullName evidence="5">ATP-grasp domain-containing protein</fullName>
    </recommendedName>
</protein>
<dbReference type="EMBL" id="BIFQ01000001">
    <property type="protein sequence ID" value="GCE03719.1"/>
    <property type="molecule type" value="Genomic_DNA"/>
</dbReference>
<organism evidence="6 7">
    <name type="scientific">Dictyobacter aurantiacus</name>
    <dbReference type="NCBI Taxonomy" id="1936993"/>
    <lineage>
        <taxon>Bacteria</taxon>
        <taxon>Bacillati</taxon>
        <taxon>Chloroflexota</taxon>
        <taxon>Ktedonobacteria</taxon>
        <taxon>Ktedonobacterales</taxon>
        <taxon>Dictyobacteraceae</taxon>
        <taxon>Dictyobacter</taxon>
    </lineage>
</organism>
<dbReference type="PANTHER" id="PTHR43585:SF2">
    <property type="entry name" value="ATP-GRASP ENZYME FSQD"/>
    <property type="match status" value="1"/>
</dbReference>
<dbReference type="GO" id="GO:0016874">
    <property type="term" value="F:ligase activity"/>
    <property type="evidence" value="ECO:0007669"/>
    <property type="project" value="UniProtKB-KW"/>
</dbReference>
<dbReference type="Gene3D" id="3.30.470.20">
    <property type="entry name" value="ATP-grasp fold, B domain"/>
    <property type="match status" value="1"/>
</dbReference>
<dbReference type="GO" id="GO:0005524">
    <property type="term" value="F:ATP binding"/>
    <property type="evidence" value="ECO:0007669"/>
    <property type="project" value="UniProtKB-UniRule"/>
</dbReference>
<evidence type="ECO:0000256" key="3">
    <source>
        <dbReference type="ARBA" id="ARBA00022840"/>
    </source>
</evidence>
<dbReference type="InterPro" id="IPR005479">
    <property type="entry name" value="CPAse_ATP-bd"/>
</dbReference>
<dbReference type="InterPro" id="IPR052032">
    <property type="entry name" value="ATP-dep_AA_Ligase"/>
</dbReference>
<dbReference type="Gene3D" id="3.30.1490.20">
    <property type="entry name" value="ATP-grasp fold, A domain"/>
    <property type="match status" value="1"/>
</dbReference>
<name>A0A401ZA50_9CHLR</name>
<keyword evidence="1" id="KW-0436">Ligase</keyword>
<evidence type="ECO:0000256" key="2">
    <source>
        <dbReference type="ARBA" id="ARBA00022741"/>
    </source>
</evidence>
<dbReference type="PANTHER" id="PTHR43585">
    <property type="entry name" value="FUMIPYRROLE BIOSYNTHESIS PROTEIN C"/>
    <property type="match status" value="1"/>
</dbReference>
<reference evidence="7" key="1">
    <citation type="submission" date="2018-12" db="EMBL/GenBank/DDBJ databases">
        <title>Tengunoibacter tsumagoiensis gen. nov., sp. nov., Dictyobacter kobayashii sp. nov., D. alpinus sp. nov., and D. joshuensis sp. nov. and description of Dictyobacteraceae fam. nov. within the order Ktedonobacterales isolated from Tengu-no-mugimeshi.</title>
        <authorList>
            <person name="Wang C.M."/>
            <person name="Zheng Y."/>
            <person name="Sakai Y."/>
            <person name="Toyoda A."/>
            <person name="Minakuchi Y."/>
            <person name="Abe K."/>
            <person name="Yokota A."/>
            <person name="Yabe S."/>
        </authorList>
    </citation>
    <scope>NUCLEOTIDE SEQUENCE [LARGE SCALE GENOMIC DNA]</scope>
    <source>
        <strain evidence="7">S-27</strain>
    </source>
</reference>
<feature type="domain" description="ATP-grasp" evidence="5">
    <location>
        <begin position="118"/>
        <end position="310"/>
    </location>
</feature>
<keyword evidence="3 4" id="KW-0067">ATP-binding</keyword>
<dbReference type="SUPFAM" id="SSF56059">
    <property type="entry name" value="Glutathione synthetase ATP-binding domain-like"/>
    <property type="match status" value="1"/>
</dbReference>
<dbReference type="GO" id="GO:0046872">
    <property type="term" value="F:metal ion binding"/>
    <property type="evidence" value="ECO:0007669"/>
    <property type="project" value="InterPro"/>
</dbReference>
<dbReference type="Proteomes" id="UP000287224">
    <property type="component" value="Unassembled WGS sequence"/>
</dbReference>
<dbReference type="AlphaFoldDB" id="A0A401ZA50"/>
<accession>A0A401ZA50</accession>
<evidence type="ECO:0000313" key="7">
    <source>
        <dbReference type="Proteomes" id="UP000287224"/>
    </source>
</evidence>
<evidence type="ECO:0000256" key="1">
    <source>
        <dbReference type="ARBA" id="ARBA00022598"/>
    </source>
</evidence>
<dbReference type="InterPro" id="IPR013815">
    <property type="entry name" value="ATP_grasp_subdomain_1"/>
</dbReference>
<dbReference type="InterPro" id="IPR011761">
    <property type="entry name" value="ATP-grasp"/>
</dbReference>
<keyword evidence="2 4" id="KW-0547">Nucleotide-binding</keyword>
<dbReference type="Pfam" id="PF15632">
    <property type="entry name" value="ATPgrasp_Ter"/>
    <property type="match status" value="1"/>
</dbReference>